<organism evidence="2 3">
    <name type="scientific">Natronoglomus mannanivorans</name>
    <dbReference type="NCBI Taxonomy" id="2979990"/>
    <lineage>
        <taxon>Archaea</taxon>
        <taxon>Methanobacteriati</taxon>
        <taxon>Methanobacteriota</taxon>
        <taxon>Stenosarchaea group</taxon>
        <taxon>Halobacteria</taxon>
        <taxon>Halobacteriales</taxon>
        <taxon>Natrialbaceae</taxon>
        <taxon>Natronoglomus</taxon>
    </lineage>
</organism>
<sequence>MKPNRWRWWIVVAGGVGALVLAVGAIVLEFTPPALTVFATDAIVLGFGALAIALGLLALFGAPARRDHDVPFPPPDPDDETADFEHVTETIDASLERHRLGDDRFERGKRSRQRHEARTAIRRTAIDVLAACHDVSADDAATRIRDGTWTEDPRAAAFLSTSVTPPLRLRIVDWMFGMRYHRGLEAAVEEISRLDTDQLAVETGGDRP</sequence>
<evidence type="ECO:0000256" key="1">
    <source>
        <dbReference type="SAM" id="Phobius"/>
    </source>
</evidence>
<evidence type="ECO:0000313" key="2">
    <source>
        <dbReference type="EMBL" id="MCU4972961.1"/>
    </source>
</evidence>
<keyword evidence="1" id="KW-0812">Transmembrane</keyword>
<proteinExistence type="predicted"/>
<dbReference type="EMBL" id="JAOPKB010000004">
    <property type="protein sequence ID" value="MCU4972961.1"/>
    <property type="molecule type" value="Genomic_DNA"/>
</dbReference>
<dbReference type="InterPro" id="IPR055693">
    <property type="entry name" value="DUF7269"/>
</dbReference>
<comment type="caution">
    <text evidence="2">The sequence shown here is derived from an EMBL/GenBank/DDBJ whole genome shotgun (WGS) entry which is preliminary data.</text>
</comment>
<accession>A0ABT2QDI1</accession>
<keyword evidence="3" id="KW-1185">Reference proteome</keyword>
<feature type="transmembrane region" description="Helical" evidence="1">
    <location>
        <begin position="7"/>
        <end position="28"/>
    </location>
</feature>
<name>A0ABT2QDI1_9EURY</name>
<feature type="transmembrane region" description="Helical" evidence="1">
    <location>
        <begin position="34"/>
        <end position="60"/>
    </location>
</feature>
<reference evidence="2 3" key="1">
    <citation type="submission" date="2022-09" db="EMBL/GenBank/DDBJ databases">
        <title>Enrichment on poylsaccharides allowed isolation of novel metabolic and taxonomic groups of Haloarchaea.</title>
        <authorList>
            <person name="Sorokin D.Y."/>
            <person name="Elcheninov A.G."/>
            <person name="Khizhniak T.V."/>
            <person name="Kolganova T.V."/>
            <person name="Kublanov I.V."/>
        </authorList>
    </citation>
    <scope>NUCLEOTIDE SEQUENCE [LARGE SCALE GENOMIC DNA]</scope>
    <source>
        <strain evidence="2 3">AArc-m2/3/4</strain>
    </source>
</reference>
<evidence type="ECO:0000313" key="3">
    <source>
        <dbReference type="Proteomes" id="UP001320972"/>
    </source>
</evidence>
<gene>
    <name evidence="2" type="ORF">OB955_09420</name>
</gene>
<evidence type="ECO:0008006" key="4">
    <source>
        <dbReference type="Google" id="ProtNLM"/>
    </source>
</evidence>
<dbReference type="Proteomes" id="UP001320972">
    <property type="component" value="Unassembled WGS sequence"/>
</dbReference>
<protein>
    <recommendedName>
        <fullName evidence="4">DUF4129 domain-containing protein</fullName>
    </recommendedName>
</protein>
<dbReference type="Pfam" id="PF23933">
    <property type="entry name" value="DUF7269"/>
    <property type="match status" value="1"/>
</dbReference>
<keyword evidence="1" id="KW-0472">Membrane</keyword>
<keyword evidence="1" id="KW-1133">Transmembrane helix</keyword>
<dbReference type="RefSeq" id="WP_338007680.1">
    <property type="nucleotide sequence ID" value="NZ_JAOPKB010000004.1"/>
</dbReference>